<evidence type="ECO:0000313" key="2">
    <source>
        <dbReference type="EMBL" id="SLN68432.1"/>
    </source>
</evidence>
<organism evidence="2 3">
    <name type="scientific">Limimaricola soesokkakensis</name>
    <dbReference type="NCBI Taxonomy" id="1343159"/>
    <lineage>
        <taxon>Bacteria</taxon>
        <taxon>Pseudomonadati</taxon>
        <taxon>Pseudomonadota</taxon>
        <taxon>Alphaproteobacteria</taxon>
        <taxon>Rhodobacterales</taxon>
        <taxon>Paracoccaceae</taxon>
        <taxon>Limimaricola</taxon>
    </lineage>
</organism>
<dbReference type="SUPFAM" id="SSF110849">
    <property type="entry name" value="ParB/Sulfiredoxin"/>
    <property type="match status" value="1"/>
</dbReference>
<dbReference type="SMART" id="SM00470">
    <property type="entry name" value="ParB"/>
    <property type="match status" value="1"/>
</dbReference>
<sequence length="354" mass="38541">MAKRKRLSPPRLDIAPEAAPETKSAFPSYPLGVAPTRNMPIASVAREAAGSAALDEMGRTLSEAREEGRLIQWLPLEEIDESYLVRDRIETCEEEMQALIDSLRDRGQQTAIEVADLGEGAKPRWGLISGWRRLTALRRIATEEGTPGRVLAIPRSPRNAAEAYRAMVEENEIRVGLSHYERARIVARAADAGVYVDDMEALRALFGAATRSRRSKIGSFVRIVRALDAELRFPTQIGERAGLALVRALDDDPELIERLRARLAAAAPAEAEAEAALLAEAIAETIAKAEVPAPIDTPAPAPARRSLPRATAVELRPGLSCRETSAGLLLSGELLEQDGMRDRILALLREGISL</sequence>
<dbReference type="EMBL" id="FWFY01000015">
    <property type="protein sequence ID" value="SLN68432.1"/>
    <property type="molecule type" value="Genomic_DNA"/>
</dbReference>
<reference evidence="2 3" key="1">
    <citation type="submission" date="2017-03" db="EMBL/GenBank/DDBJ databases">
        <authorList>
            <person name="Afonso C.L."/>
            <person name="Miller P.J."/>
            <person name="Scott M.A."/>
            <person name="Spackman E."/>
            <person name="Goraichik I."/>
            <person name="Dimitrov K.M."/>
            <person name="Suarez D.L."/>
            <person name="Swayne D.E."/>
        </authorList>
    </citation>
    <scope>NUCLEOTIDE SEQUENCE [LARGE SCALE GENOMIC DNA]</scope>
    <source>
        <strain evidence="2 3">CECT 8367</strain>
    </source>
</reference>
<name>A0A1X7A209_9RHOB</name>
<dbReference type="AlphaFoldDB" id="A0A1X7A209"/>
<accession>A0A1X7A209</accession>
<feature type="domain" description="ParB-like N-terminal" evidence="1">
    <location>
        <begin position="72"/>
        <end position="172"/>
    </location>
</feature>
<evidence type="ECO:0000259" key="1">
    <source>
        <dbReference type="SMART" id="SM00470"/>
    </source>
</evidence>
<protein>
    <recommendedName>
        <fullName evidence="1">ParB-like N-terminal domain-containing protein</fullName>
    </recommendedName>
</protein>
<dbReference type="InterPro" id="IPR003115">
    <property type="entry name" value="ParB_N"/>
</dbReference>
<gene>
    <name evidence="2" type="ORF">LOS8367_03420</name>
</gene>
<dbReference type="Proteomes" id="UP000193495">
    <property type="component" value="Unassembled WGS sequence"/>
</dbReference>
<dbReference type="InterPro" id="IPR036086">
    <property type="entry name" value="ParB/Sulfiredoxin_sf"/>
</dbReference>
<proteinExistence type="predicted"/>
<dbReference type="RefSeq" id="WP_085897726.1">
    <property type="nucleotide sequence ID" value="NZ_FWFY01000015.1"/>
</dbReference>
<evidence type="ECO:0000313" key="3">
    <source>
        <dbReference type="Proteomes" id="UP000193495"/>
    </source>
</evidence>